<dbReference type="InterPro" id="IPR051538">
    <property type="entry name" value="Acyl-CoA_Synth/Transferase"/>
</dbReference>
<dbReference type="GO" id="GO:0005524">
    <property type="term" value="F:ATP binding"/>
    <property type="evidence" value="ECO:0007669"/>
    <property type="project" value="UniProtKB-KW"/>
</dbReference>
<dbReference type="SUPFAM" id="SSF51735">
    <property type="entry name" value="NAD(P)-binding Rossmann-fold domains"/>
    <property type="match status" value="1"/>
</dbReference>
<evidence type="ECO:0000313" key="5">
    <source>
        <dbReference type="EMBL" id="UJG44926.1"/>
    </source>
</evidence>
<dbReference type="InterPro" id="IPR016102">
    <property type="entry name" value="Succinyl-CoA_synth-like"/>
</dbReference>
<dbReference type="InterPro" id="IPR032875">
    <property type="entry name" value="Succ_CoA_lig_flav_dom"/>
</dbReference>
<organism evidence="5">
    <name type="scientific">Candidatus Heimdallarchaeum endolithica</name>
    <dbReference type="NCBI Taxonomy" id="2876572"/>
    <lineage>
        <taxon>Archaea</taxon>
        <taxon>Promethearchaeati</taxon>
        <taxon>Candidatus Heimdallarchaeota</taxon>
        <taxon>Candidatus Heimdallarchaeia (ex Rinke et al. 2021) (nom. nud.)</taxon>
        <taxon>Candidatus Heimdallarchaeales</taxon>
        <taxon>Candidatus Heimdallarchaeaceae</taxon>
        <taxon>Candidatus Heimdallarchaeum</taxon>
    </lineage>
</organism>
<gene>
    <name evidence="5" type="ORF">K9W46_07025</name>
</gene>
<keyword evidence="2" id="KW-0547">Nucleotide-binding</keyword>
<dbReference type="SUPFAM" id="SSF52210">
    <property type="entry name" value="Succinyl-CoA synthetase domains"/>
    <property type="match status" value="2"/>
</dbReference>
<dbReference type="GO" id="GO:0043758">
    <property type="term" value="F:acetate-CoA ligase (ADP-forming) activity"/>
    <property type="evidence" value="ECO:0007669"/>
    <property type="project" value="InterPro"/>
</dbReference>
<dbReference type="InterPro" id="IPR003781">
    <property type="entry name" value="CoA-bd"/>
</dbReference>
<evidence type="ECO:0000256" key="3">
    <source>
        <dbReference type="ARBA" id="ARBA00022840"/>
    </source>
</evidence>
<dbReference type="Pfam" id="PF13607">
    <property type="entry name" value="Succ_CoA_lig"/>
    <property type="match status" value="1"/>
</dbReference>
<dbReference type="EMBL" id="CP084167">
    <property type="protein sequence ID" value="UJG44926.1"/>
    <property type="molecule type" value="Genomic_DNA"/>
</dbReference>
<evidence type="ECO:0000259" key="4">
    <source>
        <dbReference type="SMART" id="SM00881"/>
    </source>
</evidence>
<protein>
    <submittedName>
        <fullName evidence="5">Acetate--CoA ligase family protein</fullName>
    </submittedName>
</protein>
<evidence type="ECO:0000256" key="2">
    <source>
        <dbReference type="ARBA" id="ARBA00022741"/>
    </source>
</evidence>
<dbReference type="SMART" id="SM00881">
    <property type="entry name" value="CoA_binding"/>
    <property type="match status" value="1"/>
</dbReference>
<evidence type="ECO:0000256" key="1">
    <source>
        <dbReference type="ARBA" id="ARBA00022598"/>
    </source>
</evidence>
<dbReference type="Gene3D" id="3.40.50.720">
    <property type="entry name" value="NAD(P)-binding Rossmann-like Domain"/>
    <property type="match status" value="1"/>
</dbReference>
<dbReference type="InterPro" id="IPR043938">
    <property type="entry name" value="Ligase_CoA_dom"/>
</dbReference>
<dbReference type="PANTHER" id="PTHR43334:SF1">
    <property type="entry name" value="3-HYDROXYPROPIONATE--COA LIGASE [ADP-FORMING]"/>
    <property type="match status" value="1"/>
</dbReference>
<dbReference type="PANTHER" id="PTHR43334">
    <property type="entry name" value="ACETATE--COA LIGASE [ADP-FORMING]"/>
    <property type="match status" value="1"/>
</dbReference>
<dbReference type="Pfam" id="PF19045">
    <property type="entry name" value="Ligase_CoA_2"/>
    <property type="match status" value="1"/>
</dbReference>
<accession>A0A9Y1BTF8</accession>
<dbReference type="Pfam" id="PF13380">
    <property type="entry name" value="CoA_binding_2"/>
    <property type="match status" value="1"/>
</dbReference>
<keyword evidence="1 5" id="KW-0436">Ligase</keyword>
<feature type="domain" description="CoA-binding" evidence="4">
    <location>
        <begin position="8"/>
        <end position="106"/>
    </location>
</feature>
<reference evidence="5" key="1">
    <citation type="journal article" date="2022" name="Nat. Microbiol.">
        <title>Unique mobile elements and scalable gene flow at the prokaryote-eukaryote boundary revealed by circularized Asgard archaea genomes.</title>
        <authorList>
            <person name="Wu F."/>
            <person name="Speth D.R."/>
            <person name="Philosof A."/>
            <person name="Cremiere A."/>
            <person name="Narayanan A."/>
            <person name="Barco R.A."/>
            <person name="Connon S.A."/>
            <person name="Amend J.P."/>
            <person name="Antoshechkin I.A."/>
            <person name="Orphan V.J."/>
        </authorList>
    </citation>
    <scope>NUCLEOTIDE SEQUENCE</scope>
    <source>
        <strain evidence="5">PR6</strain>
    </source>
</reference>
<keyword evidence="3" id="KW-0067">ATP-binding</keyword>
<dbReference type="Gene3D" id="3.40.50.261">
    <property type="entry name" value="Succinyl-CoA synthetase domains"/>
    <property type="match status" value="2"/>
</dbReference>
<proteinExistence type="predicted"/>
<dbReference type="AlphaFoldDB" id="A0A9Y1BTF8"/>
<dbReference type="InterPro" id="IPR036291">
    <property type="entry name" value="NAD(P)-bd_dom_sf"/>
</dbReference>
<dbReference type="Proteomes" id="UP001200513">
    <property type="component" value="Chromosome"/>
</dbReference>
<name>A0A9Y1BTF8_9ARCH</name>
<sequence>MSNRITNFFNAKSFCVIGASTNLLKPGGVVAENFAKDFPGKLFLVNPRGGTHIFAGKEYTLYKSVLDIEEEIDTAIIIVPAKFAPQALEECGKKNIKNVIVTTGGFAEIGEEGVAIQNRMNEIMKTYNINVIGPNCLGLYSPALGYDTMFLPTSKLKRPKPGNVSIFTQSGAFGAAFIDQLARLGSGNWIARFISYGNASDINEADCIEYLGEDEDTKMILVYLEDFKNGRKFMRTLREVSLKKPVLGIKANRTEAGAKAGASHTAALSSNDAIVDDLLQEAGFQRVITWDELEDCVISFATQPLPKGNKVAIVTDGGGAGVMASDMVSDCKLQLAKFSPEIQKKMDEIFPVFYSTTNPVDITGSASAKDYEKALEAVYEDPGVDAVVNICIPSIPNLDINEYIEITRKIASRKEKTFVTALIGGEEADYAYDVLLKEDFAVFKSPGSAIRAVGRLVEYANYLKKRGKNL</sequence>